<evidence type="ECO:0000256" key="1">
    <source>
        <dbReference type="ARBA" id="ARBA00005417"/>
    </source>
</evidence>
<dbReference type="CDD" id="cd03225">
    <property type="entry name" value="ABC_cobalt_CbiO_domain1"/>
    <property type="match status" value="1"/>
</dbReference>
<dbReference type="InterPro" id="IPR050095">
    <property type="entry name" value="ECF_ABC_transporter_ATP-bd"/>
</dbReference>
<dbReference type="EMBL" id="DXCH01000167">
    <property type="protein sequence ID" value="HIZ07464.1"/>
    <property type="molecule type" value="Genomic_DNA"/>
</dbReference>
<dbReference type="SUPFAM" id="SSF52540">
    <property type="entry name" value="P-loop containing nucleoside triphosphate hydrolases"/>
    <property type="match status" value="1"/>
</dbReference>
<accession>A0A9D2IFJ7</accession>
<dbReference type="GO" id="GO:0042626">
    <property type="term" value="F:ATPase-coupled transmembrane transporter activity"/>
    <property type="evidence" value="ECO:0007669"/>
    <property type="project" value="TreeGrafter"/>
</dbReference>
<dbReference type="Gene3D" id="3.40.50.300">
    <property type="entry name" value="P-loop containing nucleotide triphosphate hydrolases"/>
    <property type="match status" value="1"/>
</dbReference>
<feature type="non-terminal residue" evidence="9">
    <location>
        <position position="108"/>
    </location>
</feature>
<evidence type="ECO:0000256" key="5">
    <source>
        <dbReference type="ARBA" id="ARBA00022840"/>
    </source>
</evidence>
<dbReference type="GO" id="GO:0016887">
    <property type="term" value="F:ATP hydrolysis activity"/>
    <property type="evidence" value="ECO:0007669"/>
    <property type="project" value="InterPro"/>
</dbReference>
<evidence type="ECO:0000313" key="9">
    <source>
        <dbReference type="EMBL" id="HIZ07464.1"/>
    </source>
</evidence>
<name>A0A9D2IFJ7_9FIRM</name>
<dbReference type="PANTHER" id="PTHR43553">
    <property type="entry name" value="HEAVY METAL TRANSPORTER"/>
    <property type="match status" value="1"/>
</dbReference>
<dbReference type="Proteomes" id="UP000824024">
    <property type="component" value="Unassembled WGS sequence"/>
</dbReference>
<keyword evidence="5 9" id="KW-0067">ATP-binding</keyword>
<reference evidence="9" key="1">
    <citation type="journal article" date="2021" name="PeerJ">
        <title>Extensive microbial diversity within the chicken gut microbiome revealed by metagenomics and culture.</title>
        <authorList>
            <person name="Gilroy R."/>
            <person name="Ravi A."/>
            <person name="Getino M."/>
            <person name="Pursley I."/>
            <person name="Horton D.L."/>
            <person name="Alikhan N.F."/>
            <person name="Baker D."/>
            <person name="Gharbi K."/>
            <person name="Hall N."/>
            <person name="Watson M."/>
            <person name="Adriaenssens E.M."/>
            <person name="Foster-Nyarko E."/>
            <person name="Jarju S."/>
            <person name="Secka A."/>
            <person name="Antonio M."/>
            <person name="Oren A."/>
            <person name="Chaudhuri R.R."/>
            <person name="La Ragione R."/>
            <person name="Hildebrand F."/>
            <person name="Pallen M.J."/>
        </authorList>
    </citation>
    <scope>NUCLEOTIDE SEQUENCE</scope>
    <source>
        <strain evidence="9">CHK192-9172</strain>
    </source>
</reference>
<evidence type="ECO:0000256" key="3">
    <source>
        <dbReference type="ARBA" id="ARBA00022475"/>
    </source>
</evidence>
<evidence type="ECO:0000256" key="6">
    <source>
        <dbReference type="ARBA" id="ARBA00022967"/>
    </source>
</evidence>
<keyword evidence="4" id="KW-0547">Nucleotide-binding</keyword>
<evidence type="ECO:0000256" key="4">
    <source>
        <dbReference type="ARBA" id="ARBA00022741"/>
    </source>
</evidence>
<proteinExistence type="inferred from homology"/>
<dbReference type="GO" id="GO:0005524">
    <property type="term" value="F:ATP binding"/>
    <property type="evidence" value="ECO:0007669"/>
    <property type="project" value="UniProtKB-KW"/>
</dbReference>
<keyword evidence="3" id="KW-1003">Cell membrane</keyword>
<dbReference type="PANTHER" id="PTHR43553:SF24">
    <property type="entry name" value="ENERGY-COUPLING FACTOR TRANSPORTER ATP-BINDING PROTEIN ECFA1"/>
    <property type="match status" value="1"/>
</dbReference>
<evidence type="ECO:0000256" key="2">
    <source>
        <dbReference type="ARBA" id="ARBA00022448"/>
    </source>
</evidence>
<feature type="domain" description="ABC transporter" evidence="8">
    <location>
        <begin position="24"/>
        <end position="100"/>
    </location>
</feature>
<evidence type="ECO:0000256" key="7">
    <source>
        <dbReference type="ARBA" id="ARBA00023136"/>
    </source>
</evidence>
<comment type="similarity">
    <text evidence="1">Belongs to the ABC transporter superfamily.</text>
</comment>
<gene>
    <name evidence="9" type="ORF">IAA08_05970</name>
</gene>
<evidence type="ECO:0000259" key="8">
    <source>
        <dbReference type="Pfam" id="PF00005"/>
    </source>
</evidence>
<keyword evidence="6" id="KW-1278">Translocase</keyword>
<comment type="caution">
    <text evidence="9">The sequence shown here is derived from an EMBL/GenBank/DDBJ whole genome shotgun (WGS) entry which is preliminary data.</text>
</comment>
<reference evidence="9" key="2">
    <citation type="submission" date="2021-04" db="EMBL/GenBank/DDBJ databases">
        <authorList>
            <person name="Gilroy R."/>
        </authorList>
    </citation>
    <scope>NUCLEOTIDE SEQUENCE</scope>
    <source>
        <strain evidence="9">CHK192-9172</strain>
    </source>
</reference>
<protein>
    <submittedName>
        <fullName evidence="9">ATP-binding cassette domain-containing protein</fullName>
    </submittedName>
</protein>
<evidence type="ECO:0000313" key="10">
    <source>
        <dbReference type="Proteomes" id="UP000824024"/>
    </source>
</evidence>
<sequence length="108" mass="12073">MNHDIILKADNVYFSYDDQKSHSLNGLSLEIGRGKKIAFMGANGSGKSTFFLCCNGIHKPDKGTIYFDGQPLDYSREGLLKLRSKIGIVFQDPDNQLFSASVYQEISF</sequence>
<dbReference type="GO" id="GO:0043190">
    <property type="term" value="C:ATP-binding cassette (ABC) transporter complex"/>
    <property type="evidence" value="ECO:0007669"/>
    <property type="project" value="TreeGrafter"/>
</dbReference>
<dbReference type="AlphaFoldDB" id="A0A9D2IFJ7"/>
<keyword evidence="7" id="KW-0472">Membrane</keyword>
<dbReference type="Pfam" id="PF00005">
    <property type="entry name" value="ABC_tran"/>
    <property type="match status" value="1"/>
</dbReference>
<dbReference type="InterPro" id="IPR015856">
    <property type="entry name" value="ABC_transpr_CbiO/EcfA_su"/>
</dbReference>
<keyword evidence="2" id="KW-0813">Transport</keyword>
<dbReference type="InterPro" id="IPR003439">
    <property type="entry name" value="ABC_transporter-like_ATP-bd"/>
</dbReference>
<dbReference type="InterPro" id="IPR027417">
    <property type="entry name" value="P-loop_NTPase"/>
</dbReference>
<organism evidence="9 10">
    <name type="scientific">Candidatus Eubacterium avistercoris</name>
    <dbReference type="NCBI Taxonomy" id="2838567"/>
    <lineage>
        <taxon>Bacteria</taxon>
        <taxon>Bacillati</taxon>
        <taxon>Bacillota</taxon>
        <taxon>Clostridia</taxon>
        <taxon>Eubacteriales</taxon>
        <taxon>Eubacteriaceae</taxon>
        <taxon>Eubacterium</taxon>
    </lineage>
</organism>